<evidence type="ECO:0000256" key="1">
    <source>
        <dbReference type="ARBA" id="ARBA00004123"/>
    </source>
</evidence>
<dbReference type="GO" id="GO:0071459">
    <property type="term" value="P:protein localization to chromosome, centromeric region"/>
    <property type="evidence" value="ECO:0007669"/>
    <property type="project" value="UniProtKB-ARBA"/>
</dbReference>
<evidence type="ECO:0000256" key="11">
    <source>
        <dbReference type="ARBA" id="ARBA00023328"/>
    </source>
</evidence>
<dbReference type="KEGG" id="emc:129329425"/>
<evidence type="ECO:0000256" key="6">
    <source>
        <dbReference type="ARBA" id="ARBA00022553"/>
    </source>
</evidence>
<dbReference type="GO" id="GO:0046982">
    <property type="term" value="F:protein heterodimerization activity"/>
    <property type="evidence" value="ECO:0007669"/>
    <property type="project" value="InterPro"/>
</dbReference>
<evidence type="ECO:0000256" key="9">
    <source>
        <dbReference type="ARBA" id="ARBA00023242"/>
    </source>
</evidence>
<evidence type="ECO:0000256" key="12">
    <source>
        <dbReference type="ARBA" id="ARBA00044194"/>
    </source>
</evidence>
<dbReference type="SMART" id="SM00428">
    <property type="entry name" value="H3"/>
    <property type="match status" value="1"/>
</dbReference>
<name>A0AA97JC62_EUBMA</name>
<evidence type="ECO:0000256" key="2">
    <source>
        <dbReference type="ARBA" id="ARBA00004584"/>
    </source>
</evidence>
<feature type="domain" description="Core Histone H2A/H2B/H3" evidence="16">
    <location>
        <begin position="58"/>
        <end position="147"/>
    </location>
</feature>
<evidence type="ECO:0000256" key="10">
    <source>
        <dbReference type="ARBA" id="ARBA00023269"/>
    </source>
</evidence>
<accession>A0AA97JC62</accession>
<dbReference type="GO" id="GO:0061638">
    <property type="term" value="C:CENP-A containing chromatin"/>
    <property type="evidence" value="ECO:0007669"/>
    <property type="project" value="UniProtKB-ARBA"/>
</dbReference>
<keyword evidence="11" id="KW-0137">Centromere</keyword>
<dbReference type="CDD" id="cd22911">
    <property type="entry name" value="HFD_H3"/>
    <property type="match status" value="1"/>
</dbReference>
<dbReference type="GeneID" id="129329425"/>
<evidence type="ECO:0000256" key="4">
    <source>
        <dbReference type="ARBA" id="ARBA00022454"/>
    </source>
</evidence>
<dbReference type="InterPro" id="IPR009072">
    <property type="entry name" value="Histone-fold"/>
</dbReference>
<gene>
    <name evidence="18" type="primary">CENPA</name>
</gene>
<feature type="compositionally biased region" description="Basic residues" evidence="15">
    <location>
        <begin position="19"/>
        <end position="40"/>
    </location>
</feature>
<evidence type="ECO:0000256" key="7">
    <source>
        <dbReference type="ARBA" id="ARBA00022765"/>
    </source>
</evidence>
<dbReference type="InterPro" id="IPR007125">
    <property type="entry name" value="H2A/H2B/H3"/>
</dbReference>
<dbReference type="CTD" id="1058"/>
<dbReference type="GO" id="GO:0005634">
    <property type="term" value="C:nucleus"/>
    <property type="evidence" value="ECO:0007669"/>
    <property type="project" value="UniProtKB-SubCell"/>
</dbReference>
<feature type="region of interest" description="Disordered" evidence="15">
    <location>
        <begin position="1"/>
        <end position="61"/>
    </location>
</feature>
<dbReference type="RefSeq" id="XP_054834975.1">
    <property type="nucleotide sequence ID" value="XM_054979000.1"/>
</dbReference>
<comment type="similarity">
    <text evidence="3">Belongs to the histone H3 family.</text>
</comment>
<dbReference type="PANTHER" id="PTHR45810">
    <property type="entry name" value="HISTONE H3.2"/>
    <property type="match status" value="1"/>
</dbReference>
<reference evidence="18" key="1">
    <citation type="submission" date="2025-08" db="UniProtKB">
        <authorList>
            <consortium name="RefSeq"/>
        </authorList>
    </citation>
    <scope>IDENTIFICATION</scope>
    <source>
        <tissue evidence="18">Blood</tissue>
    </source>
</reference>
<evidence type="ECO:0000256" key="5">
    <source>
        <dbReference type="ARBA" id="ARBA00022481"/>
    </source>
</evidence>
<dbReference type="Pfam" id="PF00125">
    <property type="entry name" value="Histone"/>
    <property type="match status" value="1"/>
</dbReference>
<comment type="function">
    <text evidence="14">Histone H3-like nucleosomal protein that is specifically found in centromeric nucleosomes. Replaces conventional H3 in the nucleosome core of centromeric chromatin that serves as an assembly site for the inner kinetochore. The presence of CENPA subtly modifies the nucleosome structure and the way DNA is wrapped around the nucleosome and gives rise to protruding DNA ends that are less well-ordered and rigid compared to nucleosomes containing histone H3. May serve as an epigenetic mark that propagates centromere identity through replication and cell division. Required for recruitment and assembly of kinetochore proteins, and as a consequence required for progress through mitosis, chromosome segregation and cytokinesis.</text>
</comment>
<evidence type="ECO:0000256" key="13">
    <source>
        <dbReference type="ARBA" id="ARBA00044278"/>
    </source>
</evidence>
<dbReference type="SUPFAM" id="SSF47113">
    <property type="entry name" value="Histone-fold"/>
    <property type="match status" value="1"/>
</dbReference>
<keyword evidence="9" id="KW-0539">Nucleus</keyword>
<keyword evidence="4" id="KW-0158">Chromosome</keyword>
<dbReference type="PANTHER" id="PTHR45810:SF1">
    <property type="entry name" value="HISTONE H3-LIKE CENTROMERIC PROTEIN A"/>
    <property type="match status" value="1"/>
</dbReference>
<keyword evidence="17" id="KW-1185">Reference proteome</keyword>
<evidence type="ECO:0000313" key="18">
    <source>
        <dbReference type="RefSeq" id="XP_054834975.1"/>
    </source>
</evidence>
<sequence length="155" mass="18087">MRRHSPAGPSSRRDPPISPRRRGPTSPRRGRPSRTSPRRPRREEPAPERPVRRRKYRPGQRAMLEIRKYQKSTNLLIQKLPFSRVVREICLEYTRGVDMSWQAMALLALQEAAEAFLVHLMEDAYLCAIHAKRVTLYPKDIQLARRIRGFHEGLG</sequence>
<evidence type="ECO:0000256" key="3">
    <source>
        <dbReference type="ARBA" id="ARBA00010343"/>
    </source>
</evidence>
<keyword evidence="10" id="KW-0544">Nucleosome core</keyword>
<evidence type="ECO:0000259" key="16">
    <source>
        <dbReference type="Pfam" id="PF00125"/>
    </source>
</evidence>
<dbReference type="GO" id="GO:0000779">
    <property type="term" value="C:condensed chromosome, centromeric region"/>
    <property type="evidence" value="ECO:0007669"/>
    <property type="project" value="UniProtKB-ARBA"/>
</dbReference>
<organism evidence="17 18">
    <name type="scientific">Eublepharis macularius</name>
    <name type="common">Leopard gecko</name>
    <name type="synonym">Cyrtodactylus macularius</name>
    <dbReference type="NCBI Taxonomy" id="481883"/>
    <lineage>
        <taxon>Eukaryota</taxon>
        <taxon>Metazoa</taxon>
        <taxon>Chordata</taxon>
        <taxon>Craniata</taxon>
        <taxon>Vertebrata</taxon>
        <taxon>Euteleostomi</taxon>
        <taxon>Lepidosauria</taxon>
        <taxon>Squamata</taxon>
        <taxon>Bifurcata</taxon>
        <taxon>Gekkota</taxon>
        <taxon>Eublepharidae</taxon>
        <taxon>Eublepharinae</taxon>
        <taxon>Eublepharis</taxon>
    </lineage>
</organism>
<dbReference type="Proteomes" id="UP001190640">
    <property type="component" value="Chromosome 4"/>
</dbReference>
<keyword evidence="8" id="KW-0238">DNA-binding</keyword>
<keyword evidence="6" id="KW-0597">Phosphoprotein</keyword>
<evidence type="ECO:0000256" key="15">
    <source>
        <dbReference type="SAM" id="MobiDB-lite"/>
    </source>
</evidence>
<dbReference type="GO" id="GO:0003677">
    <property type="term" value="F:DNA binding"/>
    <property type="evidence" value="ECO:0007669"/>
    <property type="project" value="UniProtKB-KW"/>
</dbReference>
<comment type="subcellular location">
    <subcellularLocation>
        <location evidence="2">Chromosome</location>
        <location evidence="2">Centromere</location>
    </subcellularLocation>
    <subcellularLocation>
        <location evidence="1">Nucleus</location>
    </subcellularLocation>
</comment>
<protein>
    <recommendedName>
        <fullName evidence="12">Histone H3-like centromeric protein A</fullName>
    </recommendedName>
    <alternativeName>
        <fullName evidence="13">Centromere protein A</fullName>
    </alternativeName>
</protein>
<evidence type="ECO:0000256" key="14">
    <source>
        <dbReference type="ARBA" id="ARBA00045372"/>
    </source>
</evidence>
<dbReference type="InterPro" id="IPR000164">
    <property type="entry name" value="Histone_H3/CENP-A"/>
</dbReference>
<dbReference type="Gene3D" id="1.10.20.10">
    <property type="entry name" value="Histone, subunit A"/>
    <property type="match status" value="1"/>
</dbReference>
<keyword evidence="7" id="KW-0013">ADP-ribosylation</keyword>
<dbReference type="GO" id="GO:0000786">
    <property type="term" value="C:nucleosome"/>
    <property type="evidence" value="ECO:0007669"/>
    <property type="project" value="UniProtKB-KW"/>
</dbReference>
<evidence type="ECO:0000256" key="8">
    <source>
        <dbReference type="ARBA" id="ARBA00023125"/>
    </source>
</evidence>
<dbReference type="AlphaFoldDB" id="A0AA97JC62"/>
<dbReference type="FunFam" id="1.10.20.10:FF:000065">
    <property type="entry name" value="Histone H3-like centromeric protein A"/>
    <property type="match status" value="1"/>
</dbReference>
<dbReference type="GO" id="GO:0030527">
    <property type="term" value="F:structural constituent of chromatin"/>
    <property type="evidence" value="ECO:0007669"/>
    <property type="project" value="InterPro"/>
</dbReference>
<keyword evidence="5" id="KW-0488">Methylation</keyword>
<feature type="compositionally biased region" description="Basic and acidic residues" evidence="15">
    <location>
        <begin position="41"/>
        <end position="50"/>
    </location>
</feature>
<evidence type="ECO:0000313" key="17">
    <source>
        <dbReference type="Proteomes" id="UP001190640"/>
    </source>
</evidence>
<proteinExistence type="inferred from homology"/>